<feature type="compositionally biased region" description="Low complexity" evidence="1">
    <location>
        <begin position="125"/>
        <end position="138"/>
    </location>
</feature>
<dbReference type="EMBL" id="LAVA02000010">
    <property type="protein sequence ID" value="OIJ69043.1"/>
    <property type="molecule type" value="Genomic_DNA"/>
</dbReference>
<evidence type="ECO:0000313" key="4">
    <source>
        <dbReference type="Proteomes" id="UP000034196"/>
    </source>
</evidence>
<dbReference type="STRING" id="1428628.WN71_004460"/>
<dbReference type="RefSeq" id="WP_046584671.1">
    <property type="nucleotide sequence ID" value="NZ_LAVA02000010.1"/>
</dbReference>
<feature type="region of interest" description="Disordered" evidence="1">
    <location>
        <begin position="121"/>
        <end position="140"/>
    </location>
</feature>
<dbReference type="InterPro" id="IPR013901">
    <property type="entry name" value="Anthrone_oxy"/>
</dbReference>
<keyword evidence="2" id="KW-0812">Transmembrane</keyword>
<evidence type="ECO:0008006" key="5">
    <source>
        <dbReference type="Google" id="ProtNLM"/>
    </source>
</evidence>
<keyword evidence="4" id="KW-1185">Reference proteome</keyword>
<dbReference type="OrthoDB" id="428263at2"/>
<feature type="transmembrane region" description="Helical" evidence="2">
    <location>
        <begin position="87"/>
        <end position="109"/>
    </location>
</feature>
<gene>
    <name evidence="3" type="ORF">WN71_004460</name>
</gene>
<evidence type="ECO:0000256" key="2">
    <source>
        <dbReference type="SAM" id="Phobius"/>
    </source>
</evidence>
<dbReference type="AlphaFoldDB" id="A0A1J4P356"/>
<accession>A0A1J4P356</accession>
<evidence type="ECO:0000256" key="1">
    <source>
        <dbReference type="SAM" id="MobiDB-lite"/>
    </source>
</evidence>
<reference evidence="3" key="1">
    <citation type="submission" date="2016-10" db="EMBL/GenBank/DDBJ databases">
        <title>Genome sequence of Streptomyces mangrovisoli MUSC 149.</title>
        <authorList>
            <person name="Lee L.-H."/>
            <person name="Ser H.-L."/>
        </authorList>
    </citation>
    <scope>NUCLEOTIDE SEQUENCE [LARGE SCALE GENOMIC DNA]</scope>
    <source>
        <strain evidence="3">MUSC 149</strain>
    </source>
</reference>
<dbReference type="Proteomes" id="UP000034196">
    <property type="component" value="Unassembled WGS sequence"/>
</dbReference>
<keyword evidence="2" id="KW-0472">Membrane</keyword>
<comment type="caution">
    <text evidence="3">The sequence shown here is derived from an EMBL/GenBank/DDBJ whole genome shotgun (WGS) entry which is preliminary data.</text>
</comment>
<protein>
    <recommendedName>
        <fullName evidence="5">DUF1772 domain-containing protein</fullName>
    </recommendedName>
</protein>
<feature type="transmembrane region" description="Helical" evidence="2">
    <location>
        <begin position="53"/>
        <end position="81"/>
    </location>
</feature>
<keyword evidence="2" id="KW-1133">Transmembrane helix</keyword>
<evidence type="ECO:0000313" key="3">
    <source>
        <dbReference type="EMBL" id="OIJ69043.1"/>
    </source>
</evidence>
<name>A0A1J4P356_9ACTN</name>
<proteinExistence type="predicted"/>
<feature type="transmembrane region" description="Helical" evidence="2">
    <location>
        <begin position="6"/>
        <end position="32"/>
    </location>
</feature>
<dbReference type="Pfam" id="PF08592">
    <property type="entry name" value="Anthrone_oxy"/>
    <property type="match status" value="1"/>
</dbReference>
<sequence length="182" mass="18731">MGEEPFFVLAVLGALGSGVMAGVFCAFSVLVMRGLAALPPAQGVAAMNAINSVATSPVFLALFLGTATLIAVIAVVTFVMWPDGATVELLLGSALYLCGAFGVTVVANVPRNERLGRLAAERPARPGAPGGARPAKAGTEAGEVETDAVAYWPAYVREWTRWNHVRTVSSAAAAVTYLLALA</sequence>
<organism evidence="3 4">
    <name type="scientific">Streptomyces mangrovisoli</name>
    <dbReference type="NCBI Taxonomy" id="1428628"/>
    <lineage>
        <taxon>Bacteria</taxon>
        <taxon>Bacillati</taxon>
        <taxon>Actinomycetota</taxon>
        <taxon>Actinomycetes</taxon>
        <taxon>Kitasatosporales</taxon>
        <taxon>Streptomycetaceae</taxon>
        <taxon>Streptomyces</taxon>
    </lineage>
</organism>